<proteinExistence type="predicted"/>
<accession>A0A7D5P5I7</accession>
<dbReference type="Proteomes" id="UP000509667">
    <property type="component" value="Chromosome"/>
</dbReference>
<keyword evidence="2" id="KW-0472">Membrane</keyword>
<evidence type="ECO:0000256" key="1">
    <source>
        <dbReference type="SAM" id="MobiDB-lite"/>
    </source>
</evidence>
<dbReference type="RefSeq" id="WP_179908762.1">
    <property type="nucleotide sequence ID" value="NZ_CP058910.1"/>
</dbReference>
<feature type="transmembrane region" description="Helical" evidence="2">
    <location>
        <begin position="52"/>
        <end position="71"/>
    </location>
</feature>
<keyword evidence="5" id="KW-1185">Reference proteome</keyword>
<evidence type="ECO:0000259" key="3">
    <source>
        <dbReference type="Pfam" id="PF13559"/>
    </source>
</evidence>
<protein>
    <submittedName>
        <fullName evidence="4">DUF4129 domain-containing protein</fullName>
    </submittedName>
</protein>
<feature type="region of interest" description="Disordered" evidence="1">
    <location>
        <begin position="203"/>
        <end position="236"/>
    </location>
</feature>
<dbReference type="AlphaFoldDB" id="A0A7D5P5I7"/>
<feature type="region of interest" description="Disordered" evidence="1">
    <location>
        <begin position="124"/>
        <end position="153"/>
    </location>
</feature>
<keyword evidence="2" id="KW-1133">Transmembrane helix</keyword>
<evidence type="ECO:0000313" key="4">
    <source>
        <dbReference type="EMBL" id="QLH78884.1"/>
    </source>
</evidence>
<dbReference type="GeneID" id="56079597"/>
<feature type="transmembrane region" description="Helical" evidence="2">
    <location>
        <begin position="103"/>
        <end position="121"/>
    </location>
</feature>
<gene>
    <name evidence="4" type="ORF">HZS55_17000</name>
</gene>
<sequence>MQHRGPTGRKRALAATAAALCAVALASAATALDGSLSTPVAPDPGGSTAGGTSLFALLFALVEALLSVFGIPFEMTGGGIGGGSTFRALLAAVGAVYRHRLALVGAVTVLTLATLVSRRGGGLGSLARRRRTGGPSAGDDGGRTPAAWPRGDPDETVARAWVDLVERADIADPAARTPAEVSRTAVESGLDPEAVETLTEAFRASRYGGEPPAEPRRTAVRRARRALADDEGDEAG</sequence>
<dbReference type="OrthoDB" id="206550at2157"/>
<feature type="transmembrane region" description="Helical" evidence="2">
    <location>
        <begin position="78"/>
        <end position="97"/>
    </location>
</feature>
<dbReference type="KEGG" id="hrr:HZS55_17000"/>
<dbReference type="EMBL" id="CP058910">
    <property type="protein sequence ID" value="QLH78884.1"/>
    <property type="molecule type" value="Genomic_DNA"/>
</dbReference>
<evidence type="ECO:0000313" key="5">
    <source>
        <dbReference type="Proteomes" id="UP000509667"/>
    </source>
</evidence>
<evidence type="ECO:0000256" key="2">
    <source>
        <dbReference type="SAM" id="Phobius"/>
    </source>
</evidence>
<keyword evidence="2" id="KW-0812">Transmembrane</keyword>
<name>A0A7D5P5I7_9EURY</name>
<dbReference type="InterPro" id="IPR025403">
    <property type="entry name" value="TgpA-like_C"/>
</dbReference>
<feature type="domain" description="Protein-glutamine gamma-glutamyltransferase-like C-terminal" evidence="3">
    <location>
        <begin position="159"/>
        <end position="223"/>
    </location>
</feature>
<dbReference type="Pfam" id="PF13559">
    <property type="entry name" value="DUF4129"/>
    <property type="match status" value="1"/>
</dbReference>
<reference evidence="4 5" key="1">
    <citation type="submission" date="2020-07" db="EMBL/GenBank/DDBJ databases">
        <title>Halosimplex pelagicum sp. nov. and Halosimplex rubrum sp. nov., isolated from salted brown alga Laminaria, and emended description of the genus Halosimplex.</title>
        <authorList>
            <person name="Cui H."/>
        </authorList>
    </citation>
    <scope>NUCLEOTIDE SEQUENCE [LARGE SCALE GENOMIC DNA]</scope>
    <source>
        <strain evidence="4 5">R27</strain>
    </source>
</reference>
<organism evidence="4 5">
    <name type="scientific">Halosimplex rubrum</name>
    <dbReference type="NCBI Taxonomy" id="869889"/>
    <lineage>
        <taxon>Archaea</taxon>
        <taxon>Methanobacteriati</taxon>
        <taxon>Methanobacteriota</taxon>
        <taxon>Stenosarchaea group</taxon>
        <taxon>Halobacteria</taxon>
        <taxon>Halobacteriales</taxon>
        <taxon>Haloarculaceae</taxon>
        <taxon>Halosimplex</taxon>
    </lineage>
</organism>